<evidence type="ECO:0000256" key="15">
    <source>
        <dbReference type="PROSITE-ProRule" id="PRU10141"/>
    </source>
</evidence>
<accession>S3BN50</accession>
<comment type="subunit">
    <text evidence="2">Component of the EKC/KEOPS complex composed of at least BUD32, CGI121, GON7, KAE1 and PCC1; the whole complex dimerizes.</text>
</comment>
<evidence type="ECO:0000256" key="8">
    <source>
        <dbReference type="ARBA" id="ARBA00022741"/>
    </source>
</evidence>
<dbReference type="OrthoDB" id="5979581at2759"/>
<dbReference type="Gene3D" id="1.10.510.10">
    <property type="entry name" value="Transferase(Phosphotransferase) domain 1"/>
    <property type="match status" value="1"/>
</dbReference>
<dbReference type="Pfam" id="PF00069">
    <property type="entry name" value="Pkinase"/>
    <property type="match status" value="1"/>
</dbReference>
<evidence type="ECO:0000256" key="14">
    <source>
        <dbReference type="ARBA" id="ARBA00048679"/>
    </source>
</evidence>
<evidence type="ECO:0000256" key="2">
    <source>
        <dbReference type="ARBA" id="ARBA00011534"/>
    </source>
</evidence>
<evidence type="ECO:0000256" key="12">
    <source>
        <dbReference type="ARBA" id="ARBA00033194"/>
    </source>
</evidence>
<dbReference type="Proteomes" id="UP000016923">
    <property type="component" value="Unassembled WGS sequence"/>
</dbReference>
<proteinExistence type="predicted"/>
<evidence type="ECO:0000256" key="4">
    <source>
        <dbReference type="ARBA" id="ARBA00013948"/>
    </source>
</evidence>
<reference evidence="17 18" key="1">
    <citation type="journal article" date="2013" name="BMC Genomics">
        <title>The genome and transcriptome of the pine saprophyte Ophiostoma piceae, and a comparison with the bark beetle-associated pine pathogen Grosmannia clavigera.</title>
        <authorList>
            <person name="Haridas S."/>
            <person name="Wang Y."/>
            <person name="Lim L."/>
            <person name="Massoumi Alamouti S."/>
            <person name="Jackman S."/>
            <person name="Docking R."/>
            <person name="Robertson G."/>
            <person name="Birol I."/>
            <person name="Bohlmann J."/>
            <person name="Breuil C."/>
        </authorList>
    </citation>
    <scope>NUCLEOTIDE SEQUENCE [LARGE SCALE GENOMIC DNA]</scope>
    <source>
        <strain evidence="17 18">UAMH 11346</strain>
    </source>
</reference>
<keyword evidence="8 15" id="KW-0547">Nucleotide-binding</keyword>
<dbReference type="EC" id="2.7.11.1" evidence="3"/>
<protein>
    <recommendedName>
        <fullName evidence="5">EKC/KEOPS complex subunit BUD32</fullName>
        <ecNumber evidence="3">2.7.11.1</ecNumber>
    </recommendedName>
    <alternativeName>
        <fullName evidence="11 12">Atypical Serine/threonine protein kinase BUD32</fullName>
    </alternativeName>
    <alternativeName>
        <fullName evidence="4">EKC/KEOPS complex subunit bud32</fullName>
    </alternativeName>
</protein>
<dbReference type="InterPro" id="IPR000719">
    <property type="entry name" value="Prot_kinase_dom"/>
</dbReference>
<dbReference type="GO" id="GO:0005634">
    <property type="term" value="C:nucleus"/>
    <property type="evidence" value="ECO:0007669"/>
    <property type="project" value="TreeGrafter"/>
</dbReference>
<dbReference type="PANTHER" id="PTHR45646:SF11">
    <property type="entry name" value="SERINE_THREONINE-PROTEIN KINASE DOA"/>
    <property type="match status" value="1"/>
</dbReference>
<keyword evidence="10 15" id="KW-0067">ATP-binding</keyword>
<dbReference type="PROSITE" id="PS50011">
    <property type="entry name" value="PROTEIN_KINASE_DOM"/>
    <property type="match status" value="1"/>
</dbReference>
<evidence type="ECO:0000259" key="16">
    <source>
        <dbReference type="PROSITE" id="PS50011"/>
    </source>
</evidence>
<evidence type="ECO:0000256" key="1">
    <source>
        <dbReference type="ARBA" id="ARBA00003747"/>
    </source>
</evidence>
<evidence type="ECO:0000256" key="3">
    <source>
        <dbReference type="ARBA" id="ARBA00012513"/>
    </source>
</evidence>
<name>S3BN50_OPHP1</name>
<evidence type="ECO:0000256" key="6">
    <source>
        <dbReference type="ARBA" id="ARBA00022527"/>
    </source>
</evidence>
<comment type="catalytic activity">
    <reaction evidence="14">
        <text>L-seryl-[protein] + ATP = O-phospho-L-seryl-[protein] + ADP + H(+)</text>
        <dbReference type="Rhea" id="RHEA:17989"/>
        <dbReference type="Rhea" id="RHEA-COMP:9863"/>
        <dbReference type="Rhea" id="RHEA-COMP:11604"/>
        <dbReference type="ChEBI" id="CHEBI:15378"/>
        <dbReference type="ChEBI" id="CHEBI:29999"/>
        <dbReference type="ChEBI" id="CHEBI:30616"/>
        <dbReference type="ChEBI" id="CHEBI:83421"/>
        <dbReference type="ChEBI" id="CHEBI:456216"/>
        <dbReference type="EC" id="2.7.11.1"/>
    </reaction>
</comment>
<dbReference type="InterPro" id="IPR011009">
    <property type="entry name" value="Kinase-like_dom_sf"/>
</dbReference>
<evidence type="ECO:0000256" key="9">
    <source>
        <dbReference type="ARBA" id="ARBA00022777"/>
    </source>
</evidence>
<comment type="function">
    <text evidence="1">Component of the EKC/KEOPS complex that is required for the formation of a threonylcarbamoyl group on adenosine at position 37 (t(6)A37) in tRNAs that read codons beginning with adenine. The complex is probably involved in the transfer of the threonylcarbamoyl moiety of threonylcarbamoyl-AMP (TC-AMP) to the N6 group of A37. BUD32 has ATPase activity in the context of the EKC/KEOPS complex and likely plays a supporting role to the catalytic subunit KAE1. The EKC/KEOPS complex also promotes both telomere uncapping and telomere elongation. The complex is required for efficient recruitment of transcriptional coactivators.</text>
</comment>
<keyword evidence="9 17" id="KW-0418">Kinase</keyword>
<evidence type="ECO:0000256" key="10">
    <source>
        <dbReference type="ARBA" id="ARBA00022840"/>
    </source>
</evidence>
<evidence type="ECO:0000313" key="18">
    <source>
        <dbReference type="Proteomes" id="UP000016923"/>
    </source>
</evidence>
<evidence type="ECO:0000256" key="7">
    <source>
        <dbReference type="ARBA" id="ARBA00022679"/>
    </source>
</evidence>
<gene>
    <name evidence="17" type="ORF">F503_03988</name>
</gene>
<dbReference type="PROSITE" id="PS00107">
    <property type="entry name" value="PROTEIN_KINASE_ATP"/>
    <property type="match status" value="1"/>
</dbReference>
<keyword evidence="7" id="KW-0808">Transferase</keyword>
<dbReference type="VEuPathDB" id="FungiDB:F503_03988"/>
<dbReference type="EMBL" id="KE148175">
    <property type="protein sequence ID" value="EPE02639.1"/>
    <property type="molecule type" value="Genomic_DNA"/>
</dbReference>
<evidence type="ECO:0000256" key="11">
    <source>
        <dbReference type="ARBA" id="ARBA00030980"/>
    </source>
</evidence>
<organism evidence="17 18">
    <name type="scientific">Ophiostoma piceae (strain UAMH 11346)</name>
    <name type="common">Sap stain fungus</name>
    <dbReference type="NCBI Taxonomy" id="1262450"/>
    <lineage>
        <taxon>Eukaryota</taxon>
        <taxon>Fungi</taxon>
        <taxon>Dikarya</taxon>
        <taxon>Ascomycota</taxon>
        <taxon>Pezizomycotina</taxon>
        <taxon>Sordariomycetes</taxon>
        <taxon>Sordariomycetidae</taxon>
        <taxon>Ophiostomatales</taxon>
        <taxon>Ophiostomataceae</taxon>
        <taxon>Ophiostoma</taxon>
    </lineage>
</organism>
<dbReference type="STRING" id="1262450.S3BN50"/>
<dbReference type="InterPro" id="IPR017441">
    <property type="entry name" value="Protein_kinase_ATP_BS"/>
</dbReference>
<dbReference type="SUPFAM" id="SSF56112">
    <property type="entry name" value="Protein kinase-like (PK-like)"/>
    <property type="match status" value="1"/>
</dbReference>
<feature type="binding site" evidence="15">
    <location>
        <position position="77"/>
    </location>
    <ligand>
        <name>ATP</name>
        <dbReference type="ChEBI" id="CHEBI:30616"/>
    </ligand>
</feature>
<keyword evidence="18" id="KW-1185">Reference proteome</keyword>
<dbReference type="PANTHER" id="PTHR45646">
    <property type="entry name" value="SERINE/THREONINE-PROTEIN KINASE DOA-RELATED"/>
    <property type="match status" value="1"/>
</dbReference>
<dbReference type="eggNOG" id="KOG1290">
    <property type="taxonomic scope" value="Eukaryota"/>
</dbReference>
<sequence>MATQPKVFLNIGFETLPSDELIEEERLPGYKAEWYYPARIGQVLQDRYQIVGKLGYGGGSTVWACRDLVKDTLLAIKICTAGERGGKDALQEVAISDYIKSIDAPHHPGKQRLRVVLDNFEIGGLNGNRHQCLVFSPLGATLTRFRKFFPGRTLQPDGLRLTLLWVILGLDFLHQAGVIHTDLSPNNILVSFAPGEERVFNQIEDLELATPTPRKVLPNRSVYLSYELGKTNGPAVITDFGAARLGDPENDDKHSGDVMPGTYRAPEIIMGADWDSKIDMWSLGVMVWDLFEGGSLFRAVVAHNLDDELHLAEMVSLLGPPPKKFLDRYERSRQYWDSEGNWIASTPIPDQTLEIRETKLKGEEKQQLLAFVRKVLCWLPEDRKSADQLYRDAFVNGYERHKYVVATGQTC</sequence>
<dbReference type="PROSITE" id="PS00109">
    <property type="entry name" value="PROTEIN_KINASE_TYR"/>
    <property type="match status" value="1"/>
</dbReference>
<dbReference type="InterPro" id="IPR008266">
    <property type="entry name" value="Tyr_kinase_AS"/>
</dbReference>
<dbReference type="GO" id="GO:0004674">
    <property type="term" value="F:protein serine/threonine kinase activity"/>
    <property type="evidence" value="ECO:0007669"/>
    <property type="project" value="UniProtKB-KW"/>
</dbReference>
<dbReference type="OMA" id="LMEDEWV"/>
<comment type="catalytic activity">
    <reaction evidence="13">
        <text>L-threonyl-[protein] + ATP = O-phospho-L-threonyl-[protein] + ADP + H(+)</text>
        <dbReference type="Rhea" id="RHEA:46608"/>
        <dbReference type="Rhea" id="RHEA-COMP:11060"/>
        <dbReference type="Rhea" id="RHEA-COMP:11605"/>
        <dbReference type="ChEBI" id="CHEBI:15378"/>
        <dbReference type="ChEBI" id="CHEBI:30013"/>
        <dbReference type="ChEBI" id="CHEBI:30616"/>
        <dbReference type="ChEBI" id="CHEBI:61977"/>
        <dbReference type="ChEBI" id="CHEBI:456216"/>
        <dbReference type="EC" id="2.7.11.1"/>
    </reaction>
</comment>
<keyword evidence="6" id="KW-0723">Serine/threonine-protein kinase</keyword>
<dbReference type="GO" id="GO:0005524">
    <property type="term" value="F:ATP binding"/>
    <property type="evidence" value="ECO:0007669"/>
    <property type="project" value="UniProtKB-UniRule"/>
</dbReference>
<dbReference type="Gene3D" id="3.30.200.20">
    <property type="entry name" value="Phosphorylase Kinase, domain 1"/>
    <property type="match status" value="1"/>
</dbReference>
<evidence type="ECO:0000313" key="17">
    <source>
        <dbReference type="EMBL" id="EPE02639.1"/>
    </source>
</evidence>
<dbReference type="InterPro" id="IPR051175">
    <property type="entry name" value="CLK_kinases"/>
</dbReference>
<dbReference type="HOGENOM" id="CLU_000288_81_1_1"/>
<dbReference type="GO" id="GO:0043484">
    <property type="term" value="P:regulation of RNA splicing"/>
    <property type="evidence" value="ECO:0007669"/>
    <property type="project" value="TreeGrafter"/>
</dbReference>
<evidence type="ECO:0000256" key="13">
    <source>
        <dbReference type="ARBA" id="ARBA00047899"/>
    </source>
</evidence>
<evidence type="ECO:0000256" key="5">
    <source>
        <dbReference type="ARBA" id="ARBA00019973"/>
    </source>
</evidence>
<dbReference type="AlphaFoldDB" id="S3BN50"/>
<feature type="domain" description="Protein kinase" evidence="16">
    <location>
        <begin position="48"/>
        <end position="395"/>
    </location>
</feature>